<feature type="binding site" evidence="9">
    <location>
        <begin position="139"/>
        <end position="141"/>
    </location>
    <ligand>
        <name>2-[(2R,5Z)-2-carboxy-4-methylthiazol-5(2H)-ylidene]ethyl phosphate</name>
        <dbReference type="ChEBI" id="CHEBI:62899"/>
    </ligand>
</feature>
<keyword evidence="2 9" id="KW-0808">Transferase</keyword>
<sequence>MNASRWPHGGLYLLTPDEADTTRLLARVAEVLHPDRVALLQYRNKPALPTLRVEQALALRALSRERGVPFIINDDVALAASVGADGVHLGADDGDLTAARQRLGADAIVGASCYGDLDRAACASAAGADYLAFGAFHASATKPAARRADHALVAAAARFRLPRVAIGGIDAQNAAATAASGAEFLAVIGGVFGAADPPRAAAAIAAAIAAARADRAIPDFDKDPR</sequence>
<keyword evidence="5 9" id="KW-0784">Thiamine biosynthesis</keyword>
<feature type="binding site" evidence="9">
    <location>
        <position position="168"/>
    </location>
    <ligand>
        <name>2-[(2R,5Z)-2-carboxy-4-methylthiazol-5(2H)-ylidene]ethyl phosphate</name>
        <dbReference type="ChEBI" id="CHEBI:62899"/>
    </ligand>
</feature>
<comment type="caution">
    <text evidence="13">The sequence shown here is derived from an EMBL/GenBank/DDBJ whole genome shotgun (WGS) entry which is preliminary data.</text>
</comment>
<evidence type="ECO:0000313" key="13">
    <source>
        <dbReference type="EMBL" id="MBR0563042.1"/>
    </source>
</evidence>
<comment type="caution">
    <text evidence="9">Lacks conserved residue(s) required for the propagation of feature annotation.</text>
</comment>
<evidence type="ECO:0000259" key="12">
    <source>
        <dbReference type="Pfam" id="PF02581"/>
    </source>
</evidence>
<dbReference type="HAMAP" id="MF_00097">
    <property type="entry name" value="TMP_synthase"/>
    <property type="match status" value="1"/>
</dbReference>
<protein>
    <recommendedName>
        <fullName evidence="9">Thiamine-phosphate synthase</fullName>
        <shortName evidence="9">TP synthase</shortName>
        <shortName evidence="9">TPS</shortName>
        <ecNumber evidence="9">2.5.1.3</ecNumber>
    </recommendedName>
    <alternativeName>
        <fullName evidence="9">Thiamine-phosphate pyrophosphorylase</fullName>
        <shortName evidence="9">TMP pyrophosphorylase</shortName>
        <shortName evidence="9">TMP-PPase</shortName>
    </alternativeName>
</protein>
<dbReference type="InterPro" id="IPR034291">
    <property type="entry name" value="TMP_synthase"/>
</dbReference>
<evidence type="ECO:0000256" key="10">
    <source>
        <dbReference type="RuleBase" id="RU003826"/>
    </source>
</evidence>
<dbReference type="GO" id="GO:0009228">
    <property type="term" value="P:thiamine biosynthetic process"/>
    <property type="evidence" value="ECO:0007669"/>
    <property type="project" value="UniProtKB-KW"/>
</dbReference>
<dbReference type="UniPathway" id="UPA00060">
    <property type="reaction ID" value="UER00141"/>
</dbReference>
<dbReference type="Gene3D" id="3.20.20.70">
    <property type="entry name" value="Aldolase class I"/>
    <property type="match status" value="1"/>
</dbReference>
<evidence type="ECO:0000256" key="7">
    <source>
        <dbReference type="ARBA" id="ARBA00047851"/>
    </source>
</evidence>
<comment type="catalytic activity">
    <reaction evidence="8 9 10">
        <text>2-[(2R,5Z)-2-carboxy-4-methylthiazol-5(2H)-ylidene]ethyl phosphate + 4-amino-2-methyl-5-(diphosphooxymethyl)pyrimidine + 2 H(+) = thiamine phosphate + CO2 + diphosphate</text>
        <dbReference type="Rhea" id="RHEA:47844"/>
        <dbReference type="ChEBI" id="CHEBI:15378"/>
        <dbReference type="ChEBI" id="CHEBI:16526"/>
        <dbReference type="ChEBI" id="CHEBI:33019"/>
        <dbReference type="ChEBI" id="CHEBI:37575"/>
        <dbReference type="ChEBI" id="CHEBI:57841"/>
        <dbReference type="ChEBI" id="CHEBI:62899"/>
        <dbReference type="EC" id="2.5.1.3"/>
    </reaction>
</comment>
<keyword evidence="15" id="KW-1185">Reference proteome</keyword>
<reference evidence="14 15" key="1">
    <citation type="journal article" date="2021" name="Microbiol. Resour. Announc.">
        <title>Draft Genome Sequence of Coralloluteibacterium stylophorae LMG 29479T.</title>
        <authorList>
            <person name="Karlyshev A.V."/>
            <person name="Kudryashova E.B."/>
            <person name="Ariskina E.V."/>
            <person name="Conroy A.P."/>
            <person name="Abidueva E.Y."/>
        </authorList>
    </citation>
    <scope>NUCLEOTIDE SEQUENCE [LARGE SCALE GENOMIC DNA]</scope>
    <source>
        <strain evidence="14 15">LMG 29479</strain>
    </source>
</reference>
<dbReference type="Pfam" id="PF02581">
    <property type="entry name" value="TMP-TENI"/>
    <property type="match status" value="1"/>
</dbReference>
<dbReference type="InterPro" id="IPR013785">
    <property type="entry name" value="Aldolase_TIM"/>
</dbReference>
<keyword evidence="4 9" id="KW-0460">Magnesium</keyword>
<dbReference type="RefSeq" id="WP_211926964.1">
    <property type="nucleotide sequence ID" value="NZ_JAGQFT020000011.1"/>
</dbReference>
<keyword evidence="3 9" id="KW-0479">Metal-binding</keyword>
<feature type="binding site" evidence="9">
    <location>
        <position position="93"/>
    </location>
    <ligand>
        <name>Mg(2+)</name>
        <dbReference type="ChEBI" id="CHEBI:18420"/>
    </ligand>
</feature>
<name>A0A8J7VUA0_9GAMM</name>
<dbReference type="PANTHER" id="PTHR20857">
    <property type="entry name" value="THIAMINE-PHOSPHATE PYROPHOSPHORYLASE"/>
    <property type="match status" value="1"/>
</dbReference>
<dbReference type="NCBIfam" id="TIGR00693">
    <property type="entry name" value="thiE"/>
    <property type="match status" value="1"/>
</dbReference>
<evidence type="ECO:0000256" key="8">
    <source>
        <dbReference type="ARBA" id="ARBA00047883"/>
    </source>
</evidence>
<feature type="binding site" evidence="9">
    <location>
        <position position="74"/>
    </location>
    <ligand>
        <name>Mg(2+)</name>
        <dbReference type="ChEBI" id="CHEBI:18420"/>
    </ligand>
</feature>
<feature type="domain" description="Thiamine phosphate synthase/TenI" evidence="12">
    <location>
        <begin position="11"/>
        <end position="190"/>
    </location>
</feature>
<evidence type="ECO:0000256" key="1">
    <source>
        <dbReference type="ARBA" id="ARBA00005165"/>
    </source>
</evidence>
<dbReference type="EC" id="2.5.1.3" evidence="9"/>
<evidence type="ECO:0000256" key="6">
    <source>
        <dbReference type="ARBA" id="ARBA00047334"/>
    </source>
</evidence>
<evidence type="ECO:0000256" key="11">
    <source>
        <dbReference type="RuleBase" id="RU004253"/>
    </source>
</evidence>
<evidence type="ECO:0000313" key="15">
    <source>
        <dbReference type="Proteomes" id="UP000675747"/>
    </source>
</evidence>
<feature type="binding site" evidence="9">
    <location>
        <position position="112"/>
    </location>
    <ligand>
        <name>4-amino-2-methyl-5-(diphosphooxymethyl)pyrimidine</name>
        <dbReference type="ChEBI" id="CHEBI:57841"/>
    </ligand>
</feature>
<dbReference type="GO" id="GO:0000287">
    <property type="term" value="F:magnesium ion binding"/>
    <property type="evidence" value="ECO:0007669"/>
    <property type="project" value="UniProtKB-UniRule"/>
</dbReference>
<comment type="catalytic activity">
    <reaction evidence="6 9 10">
        <text>4-methyl-5-(2-phosphooxyethyl)-thiazole + 4-amino-2-methyl-5-(diphosphooxymethyl)pyrimidine + H(+) = thiamine phosphate + diphosphate</text>
        <dbReference type="Rhea" id="RHEA:22328"/>
        <dbReference type="ChEBI" id="CHEBI:15378"/>
        <dbReference type="ChEBI" id="CHEBI:33019"/>
        <dbReference type="ChEBI" id="CHEBI:37575"/>
        <dbReference type="ChEBI" id="CHEBI:57841"/>
        <dbReference type="ChEBI" id="CHEBI:58296"/>
        <dbReference type="EC" id="2.5.1.3"/>
    </reaction>
</comment>
<organism evidence="13">
    <name type="scientific">Coralloluteibacterium stylophorae</name>
    <dbReference type="NCBI Taxonomy" id="1776034"/>
    <lineage>
        <taxon>Bacteria</taxon>
        <taxon>Pseudomonadati</taxon>
        <taxon>Pseudomonadota</taxon>
        <taxon>Gammaproteobacteria</taxon>
        <taxon>Lysobacterales</taxon>
        <taxon>Lysobacteraceae</taxon>
        <taxon>Coralloluteibacterium</taxon>
    </lineage>
</organism>
<dbReference type="GO" id="GO:0004789">
    <property type="term" value="F:thiamine-phosphate diphosphorylase activity"/>
    <property type="evidence" value="ECO:0007669"/>
    <property type="project" value="UniProtKB-UniRule"/>
</dbReference>
<comment type="cofactor">
    <cofactor evidence="9">
        <name>Mg(2+)</name>
        <dbReference type="ChEBI" id="CHEBI:18420"/>
    </cofactor>
    <text evidence="9">Binds 1 Mg(2+) ion per subunit.</text>
</comment>
<dbReference type="InterPro" id="IPR036206">
    <property type="entry name" value="ThiamineP_synth_sf"/>
</dbReference>
<feature type="binding site" evidence="9">
    <location>
        <position position="73"/>
    </location>
    <ligand>
        <name>4-amino-2-methyl-5-(diphosphooxymethyl)pyrimidine</name>
        <dbReference type="ChEBI" id="CHEBI:57841"/>
    </ligand>
</feature>
<comment type="function">
    <text evidence="9">Condenses 4-methyl-5-(beta-hydroxyethyl)thiazole monophosphate (THZ-P) and 2-methyl-4-amino-5-hydroxymethyl pyrimidine pyrophosphate (HMP-PP) to form thiamine monophosphate (TMP).</text>
</comment>
<dbReference type="EMBL" id="JAGQFT010000094">
    <property type="protein sequence ID" value="MBR0563042.1"/>
    <property type="molecule type" value="Genomic_DNA"/>
</dbReference>
<dbReference type="AlphaFoldDB" id="A0A8J7VUA0"/>
<feature type="binding site" evidence="9">
    <location>
        <begin position="41"/>
        <end position="45"/>
    </location>
    <ligand>
        <name>4-amino-2-methyl-5-(diphosphooxymethyl)pyrimidine</name>
        <dbReference type="ChEBI" id="CHEBI:57841"/>
    </ligand>
</feature>
<dbReference type="EMBL" id="JAGQFT020000011">
    <property type="protein sequence ID" value="MBS7458551.1"/>
    <property type="molecule type" value="Genomic_DNA"/>
</dbReference>
<dbReference type="CDD" id="cd00564">
    <property type="entry name" value="TMP_TenI"/>
    <property type="match status" value="1"/>
</dbReference>
<gene>
    <name evidence="9" type="primary">thiE</name>
    <name evidence="14" type="ORF">KB893_015535</name>
    <name evidence="13" type="ORF">KB893_11010</name>
</gene>
<comment type="similarity">
    <text evidence="9 10">Belongs to the thiamine-phosphate synthase family.</text>
</comment>
<evidence type="ECO:0000256" key="9">
    <source>
        <dbReference type="HAMAP-Rule" id="MF_00097"/>
    </source>
</evidence>
<dbReference type="GO" id="GO:0009229">
    <property type="term" value="P:thiamine diphosphate biosynthetic process"/>
    <property type="evidence" value="ECO:0007669"/>
    <property type="project" value="UniProtKB-UniRule"/>
</dbReference>
<dbReference type="PANTHER" id="PTHR20857:SF15">
    <property type="entry name" value="THIAMINE-PHOSPHATE SYNTHASE"/>
    <property type="match status" value="1"/>
</dbReference>
<evidence type="ECO:0000256" key="4">
    <source>
        <dbReference type="ARBA" id="ARBA00022842"/>
    </source>
</evidence>
<evidence type="ECO:0000313" key="14">
    <source>
        <dbReference type="EMBL" id="MBS7458551.1"/>
    </source>
</evidence>
<reference evidence="13" key="2">
    <citation type="submission" date="2021-04" db="EMBL/GenBank/DDBJ databases">
        <authorList>
            <person name="Karlyshev A.V."/>
        </authorList>
    </citation>
    <scope>NUCLEOTIDE SEQUENCE</scope>
    <source>
        <strain evidence="13">LMG 29479</strain>
    </source>
</reference>
<accession>A0A8J7VUA0</accession>
<evidence type="ECO:0000256" key="5">
    <source>
        <dbReference type="ARBA" id="ARBA00022977"/>
    </source>
</evidence>
<comment type="catalytic activity">
    <reaction evidence="7 9 10">
        <text>2-(2-carboxy-4-methylthiazol-5-yl)ethyl phosphate + 4-amino-2-methyl-5-(diphosphooxymethyl)pyrimidine + 2 H(+) = thiamine phosphate + CO2 + diphosphate</text>
        <dbReference type="Rhea" id="RHEA:47848"/>
        <dbReference type="ChEBI" id="CHEBI:15378"/>
        <dbReference type="ChEBI" id="CHEBI:16526"/>
        <dbReference type="ChEBI" id="CHEBI:33019"/>
        <dbReference type="ChEBI" id="CHEBI:37575"/>
        <dbReference type="ChEBI" id="CHEBI:57841"/>
        <dbReference type="ChEBI" id="CHEBI:62890"/>
        <dbReference type="EC" id="2.5.1.3"/>
    </reaction>
</comment>
<evidence type="ECO:0000256" key="2">
    <source>
        <dbReference type="ARBA" id="ARBA00022679"/>
    </source>
</evidence>
<comment type="pathway">
    <text evidence="1 9 11">Cofactor biosynthesis; thiamine diphosphate biosynthesis; thiamine phosphate from 4-amino-2-methyl-5-diphosphomethylpyrimidine and 4-methyl-5-(2-phosphoethyl)-thiazole: step 1/1.</text>
</comment>
<evidence type="ECO:0000256" key="3">
    <source>
        <dbReference type="ARBA" id="ARBA00022723"/>
    </source>
</evidence>
<dbReference type="GO" id="GO:0005737">
    <property type="term" value="C:cytoplasm"/>
    <property type="evidence" value="ECO:0007669"/>
    <property type="project" value="TreeGrafter"/>
</dbReference>
<dbReference type="SUPFAM" id="SSF51391">
    <property type="entry name" value="Thiamin phosphate synthase"/>
    <property type="match status" value="1"/>
</dbReference>
<proteinExistence type="inferred from homology"/>
<feature type="binding site" evidence="9">
    <location>
        <position position="142"/>
    </location>
    <ligand>
        <name>4-amino-2-methyl-5-(diphosphooxymethyl)pyrimidine</name>
        <dbReference type="ChEBI" id="CHEBI:57841"/>
    </ligand>
</feature>
<dbReference type="Proteomes" id="UP000675747">
    <property type="component" value="Unassembled WGS sequence"/>
</dbReference>
<dbReference type="InterPro" id="IPR022998">
    <property type="entry name" value="ThiamineP_synth_TenI"/>
</dbReference>